<dbReference type="RefSeq" id="WP_238896895.1">
    <property type="nucleotide sequence ID" value="NZ_JAKOGG010000009.1"/>
</dbReference>
<evidence type="ECO:0000259" key="1">
    <source>
        <dbReference type="PROSITE" id="PS51186"/>
    </source>
</evidence>
<organism evidence="2 3">
    <name type="scientific">Shewanella electrica</name>
    <dbReference type="NCBI Taxonomy" id="515560"/>
    <lineage>
        <taxon>Bacteria</taxon>
        <taxon>Pseudomonadati</taxon>
        <taxon>Pseudomonadota</taxon>
        <taxon>Gammaproteobacteria</taxon>
        <taxon>Alteromonadales</taxon>
        <taxon>Shewanellaceae</taxon>
        <taxon>Shewanella</taxon>
    </lineage>
</organism>
<keyword evidence="3" id="KW-1185">Reference proteome</keyword>
<accession>A0ABT2FM58</accession>
<protein>
    <submittedName>
        <fullName evidence="2">GNAT family N-acetyltransferase</fullName>
    </submittedName>
</protein>
<dbReference type="SUPFAM" id="SSF55729">
    <property type="entry name" value="Acyl-CoA N-acyltransferases (Nat)"/>
    <property type="match status" value="1"/>
</dbReference>
<comment type="caution">
    <text evidence="2">The sequence shown here is derived from an EMBL/GenBank/DDBJ whole genome shotgun (WGS) entry which is preliminary data.</text>
</comment>
<evidence type="ECO:0000313" key="3">
    <source>
        <dbReference type="Proteomes" id="UP001201549"/>
    </source>
</evidence>
<dbReference type="Gene3D" id="3.40.630.30">
    <property type="match status" value="1"/>
</dbReference>
<gene>
    <name evidence="2" type="ORF">L9G74_13285</name>
</gene>
<evidence type="ECO:0000313" key="2">
    <source>
        <dbReference type="EMBL" id="MCS4557418.1"/>
    </source>
</evidence>
<feature type="domain" description="N-acetyltransferase" evidence="1">
    <location>
        <begin position="7"/>
        <end position="153"/>
    </location>
</feature>
<sequence length="157" mass="18251">MYNTQFQIITDITPARLAQVIELMTELPEFDQERSIAEFKQRLYGRDALLMLCFVEGELVGFKLGYSLDEQRFYSWLGGVLPDFRGIGLAQKMLSAQEQWAAEQGYKAIQIKTRNRFKAMLNLLIKNSYQVIDFTQVADDVSQYRLSLQKQLTDDVY</sequence>
<dbReference type="PROSITE" id="PS51186">
    <property type="entry name" value="GNAT"/>
    <property type="match status" value="1"/>
</dbReference>
<dbReference type="CDD" id="cd04301">
    <property type="entry name" value="NAT_SF"/>
    <property type="match status" value="1"/>
</dbReference>
<name>A0ABT2FM58_9GAMM</name>
<dbReference type="InterPro" id="IPR000182">
    <property type="entry name" value="GNAT_dom"/>
</dbReference>
<proteinExistence type="predicted"/>
<dbReference type="Pfam" id="PF00583">
    <property type="entry name" value="Acetyltransf_1"/>
    <property type="match status" value="1"/>
</dbReference>
<dbReference type="InterPro" id="IPR016181">
    <property type="entry name" value="Acyl_CoA_acyltransferase"/>
</dbReference>
<dbReference type="Proteomes" id="UP001201549">
    <property type="component" value="Unassembled WGS sequence"/>
</dbReference>
<reference evidence="3" key="1">
    <citation type="submission" date="2023-07" db="EMBL/GenBank/DDBJ databases">
        <title>Shewanella mangrovi sp. nov., an acetaldehyde- degrading bacterium isolated from mangrove sediment.</title>
        <authorList>
            <person name="Liu Y."/>
        </authorList>
    </citation>
    <scope>NUCLEOTIDE SEQUENCE [LARGE SCALE GENOMIC DNA]</scope>
    <source>
        <strain evidence="3">C32</strain>
    </source>
</reference>
<dbReference type="EMBL" id="JAKOGG010000009">
    <property type="protein sequence ID" value="MCS4557418.1"/>
    <property type="molecule type" value="Genomic_DNA"/>
</dbReference>